<feature type="signal peptide" evidence="2">
    <location>
        <begin position="1"/>
        <end position="27"/>
    </location>
</feature>
<evidence type="ECO:0000259" key="3">
    <source>
        <dbReference type="PROSITE" id="PS50213"/>
    </source>
</evidence>
<evidence type="ECO:0000256" key="2">
    <source>
        <dbReference type="SAM" id="SignalP"/>
    </source>
</evidence>
<dbReference type="GO" id="GO:0000329">
    <property type="term" value="C:fungal-type vacuole membrane"/>
    <property type="evidence" value="ECO:0007669"/>
    <property type="project" value="TreeGrafter"/>
</dbReference>
<gene>
    <name evidence="4" type="ORF">QBC38DRAFT_194109</name>
</gene>
<dbReference type="Pfam" id="PF02469">
    <property type="entry name" value="Fasciclin"/>
    <property type="match status" value="2"/>
</dbReference>
<dbReference type="InterPro" id="IPR000782">
    <property type="entry name" value="FAS1_domain"/>
</dbReference>
<dbReference type="PANTHER" id="PTHR10900:SF77">
    <property type="entry name" value="FI19380P1"/>
    <property type="match status" value="1"/>
</dbReference>
<dbReference type="SUPFAM" id="SSF82153">
    <property type="entry name" value="FAS1 domain"/>
    <property type="match status" value="2"/>
</dbReference>
<dbReference type="EMBL" id="MU865332">
    <property type="protein sequence ID" value="KAK4227358.1"/>
    <property type="molecule type" value="Genomic_DNA"/>
</dbReference>
<proteinExistence type="predicted"/>
<reference evidence="4" key="1">
    <citation type="journal article" date="2023" name="Mol. Phylogenet. Evol.">
        <title>Genome-scale phylogeny and comparative genomics of the fungal order Sordariales.</title>
        <authorList>
            <person name="Hensen N."/>
            <person name="Bonometti L."/>
            <person name="Westerberg I."/>
            <person name="Brannstrom I.O."/>
            <person name="Guillou S."/>
            <person name="Cros-Aarteil S."/>
            <person name="Calhoun S."/>
            <person name="Haridas S."/>
            <person name="Kuo A."/>
            <person name="Mondo S."/>
            <person name="Pangilinan J."/>
            <person name="Riley R."/>
            <person name="LaButti K."/>
            <person name="Andreopoulos B."/>
            <person name="Lipzen A."/>
            <person name="Chen C."/>
            <person name="Yan M."/>
            <person name="Daum C."/>
            <person name="Ng V."/>
            <person name="Clum A."/>
            <person name="Steindorff A."/>
            <person name="Ohm R.A."/>
            <person name="Martin F."/>
            <person name="Silar P."/>
            <person name="Natvig D.O."/>
            <person name="Lalanne C."/>
            <person name="Gautier V."/>
            <person name="Ament-Velasquez S.L."/>
            <person name="Kruys A."/>
            <person name="Hutchinson M.I."/>
            <person name="Powell A.J."/>
            <person name="Barry K."/>
            <person name="Miller A.N."/>
            <person name="Grigoriev I.V."/>
            <person name="Debuchy R."/>
            <person name="Gladieux P."/>
            <person name="Hiltunen Thoren M."/>
            <person name="Johannesson H."/>
        </authorList>
    </citation>
    <scope>NUCLEOTIDE SEQUENCE</scope>
    <source>
        <strain evidence="4">CBS 990.96</strain>
    </source>
</reference>
<dbReference type="AlphaFoldDB" id="A0AAN7GYX0"/>
<evidence type="ECO:0000313" key="4">
    <source>
        <dbReference type="EMBL" id="KAK4227358.1"/>
    </source>
</evidence>
<name>A0AAN7GYX0_9PEZI</name>
<reference evidence="4" key="2">
    <citation type="submission" date="2023-05" db="EMBL/GenBank/DDBJ databases">
        <authorList>
            <consortium name="Lawrence Berkeley National Laboratory"/>
            <person name="Steindorff A."/>
            <person name="Hensen N."/>
            <person name="Bonometti L."/>
            <person name="Westerberg I."/>
            <person name="Brannstrom I.O."/>
            <person name="Guillou S."/>
            <person name="Cros-Aarteil S."/>
            <person name="Calhoun S."/>
            <person name="Haridas S."/>
            <person name="Kuo A."/>
            <person name="Mondo S."/>
            <person name="Pangilinan J."/>
            <person name="Riley R."/>
            <person name="Labutti K."/>
            <person name="Andreopoulos B."/>
            <person name="Lipzen A."/>
            <person name="Chen C."/>
            <person name="Yanf M."/>
            <person name="Daum C."/>
            <person name="Ng V."/>
            <person name="Clum A."/>
            <person name="Ohm R."/>
            <person name="Martin F."/>
            <person name="Silar P."/>
            <person name="Natvig D."/>
            <person name="Lalanne C."/>
            <person name="Gautier V."/>
            <person name="Ament-Velasquez S.L."/>
            <person name="Kruys A."/>
            <person name="Hutchinson M.I."/>
            <person name="Powell A.J."/>
            <person name="Barry K."/>
            <person name="Miller A.N."/>
            <person name="Grigoriev I.V."/>
            <person name="Debuchy R."/>
            <person name="Gladieux P."/>
            <person name="Thoren M.H."/>
            <person name="Johannesson H."/>
        </authorList>
    </citation>
    <scope>NUCLEOTIDE SEQUENCE</scope>
    <source>
        <strain evidence="4">CBS 990.96</strain>
    </source>
</reference>
<dbReference type="Proteomes" id="UP001301958">
    <property type="component" value="Unassembled WGS sequence"/>
</dbReference>
<dbReference type="InterPro" id="IPR036378">
    <property type="entry name" value="FAS1_dom_sf"/>
</dbReference>
<dbReference type="PANTHER" id="PTHR10900">
    <property type="entry name" value="PERIOSTIN-RELATED"/>
    <property type="match status" value="1"/>
</dbReference>
<accession>A0AAN7GYX0</accession>
<dbReference type="InterPro" id="IPR050904">
    <property type="entry name" value="Adhesion/Biosynth-related"/>
</dbReference>
<organism evidence="4 5">
    <name type="scientific">Podospora fimiseda</name>
    <dbReference type="NCBI Taxonomy" id="252190"/>
    <lineage>
        <taxon>Eukaryota</taxon>
        <taxon>Fungi</taxon>
        <taxon>Dikarya</taxon>
        <taxon>Ascomycota</taxon>
        <taxon>Pezizomycotina</taxon>
        <taxon>Sordariomycetes</taxon>
        <taxon>Sordariomycetidae</taxon>
        <taxon>Sordariales</taxon>
        <taxon>Podosporaceae</taxon>
        <taxon>Podospora</taxon>
    </lineage>
</organism>
<protein>
    <submittedName>
        <fullName evidence="4">FAS1 domain-containing protein</fullName>
    </submittedName>
</protein>
<feature type="domain" description="FAS1" evidence="3">
    <location>
        <begin position="33"/>
        <end position="179"/>
    </location>
</feature>
<keyword evidence="2" id="KW-0732">Signal</keyword>
<feature type="domain" description="FAS1" evidence="3">
    <location>
        <begin position="183"/>
        <end position="317"/>
    </location>
</feature>
<dbReference type="Gene3D" id="2.30.180.10">
    <property type="entry name" value="FAS1 domain"/>
    <property type="match status" value="2"/>
</dbReference>
<sequence length="427" mass="45074">MFGGGVGLRLSTSLVAFLTLFSSLSNAQQPKNAKALGEVLGGIPDLSIYYNLLKNNTDILFEIPNLAGVTLLAPSNEAFNKSQDFQPDNTTYLTTLLKYHIIRGVINTQSLSVGPSIYAPTLLTSSDQTNVSTGQNVIITRQDEETTVITTGLGSRSTISDPADISFSGGLIQIIDTLLVPPAPLEKTARDAYKDLTGFLGALYSTDLVSTFSQSKDVTILAPRNSAFQKIASPLSSLTKEKLTSILKYHLIPNKIIPASSFFIPSANFTNGTLDSQEGKQVLVTRLGNNLFFNRAQLLQADVLISNGVIHIIDGVLNPDLEESQQVPEEDVKSQSVAFTQPVSGAQTSTGTKVPVPFTSYLPCTSDCPVTTTSSAEVEEATTTTRGGVSTRSSSGMGVMPRCTGVGGYVAAGVVGVGMGMGFVGAV</sequence>
<feature type="region of interest" description="Disordered" evidence="1">
    <location>
        <begin position="372"/>
        <end position="396"/>
    </location>
</feature>
<evidence type="ECO:0000313" key="5">
    <source>
        <dbReference type="Proteomes" id="UP001301958"/>
    </source>
</evidence>
<keyword evidence="5" id="KW-1185">Reference proteome</keyword>
<dbReference type="PROSITE" id="PS50213">
    <property type="entry name" value="FAS1"/>
    <property type="match status" value="2"/>
</dbReference>
<feature type="chain" id="PRO_5042873653" evidence="2">
    <location>
        <begin position="28"/>
        <end position="427"/>
    </location>
</feature>
<dbReference type="SMART" id="SM00554">
    <property type="entry name" value="FAS1"/>
    <property type="match status" value="2"/>
</dbReference>
<dbReference type="GO" id="GO:0016236">
    <property type="term" value="P:macroautophagy"/>
    <property type="evidence" value="ECO:0007669"/>
    <property type="project" value="TreeGrafter"/>
</dbReference>
<comment type="caution">
    <text evidence="4">The sequence shown here is derived from an EMBL/GenBank/DDBJ whole genome shotgun (WGS) entry which is preliminary data.</text>
</comment>
<evidence type="ECO:0000256" key="1">
    <source>
        <dbReference type="SAM" id="MobiDB-lite"/>
    </source>
</evidence>